<dbReference type="SUPFAM" id="SSF55874">
    <property type="entry name" value="ATPase domain of HSP90 chaperone/DNA topoisomerase II/histidine kinase"/>
    <property type="match status" value="1"/>
</dbReference>
<feature type="domain" description="Histidine kinase" evidence="9">
    <location>
        <begin position="94"/>
        <end position="305"/>
    </location>
</feature>
<dbReference type="Gene3D" id="1.10.287.130">
    <property type="match status" value="1"/>
</dbReference>
<dbReference type="GO" id="GO:0000155">
    <property type="term" value="F:phosphorelay sensor kinase activity"/>
    <property type="evidence" value="ECO:0007669"/>
    <property type="project" value="InterPro"/>
</dbReference>
<protein>
    <recommendedName>
        <fullName evidence="2">histidine kinase</fullName>
        <ecNumber evidence="2">2.7.13.3</ecNumber>
    </recommendedName>
</protein>
<dbReference type="EC" id="2.7.13.3" evidence="2"/>
<keyword evidence="8" id="KW-0902">Two-component regulatory system</keyword>
<dbReference type="EMBL" id="QYUO01000003">
    <property type="protein sequence ID" value="RJF92114.1"/>
    <property type="molecule type" value="Genomic_DNA"/>
</dbReference>
<dbReference type="Pfam" id="PF00512">
    <property type="entry name" value="HisKA"/>
    <property type="match status" value="1"/>
</dbReference>
<keyword evidence="11" id="KW-1185">Reference proteome</keyword>
<dbReference type="PRINTS" id="PR00344">
    <property type="entry name" value="BCTRLSENSOR"/>
</dbReference>
<dbReference type="SUPFAM" id="SSF47384">
    <property type="entry name" value="Homodimeric domain of signal transducing histidine kinase"/>
    <property type="match status" value="1"/>
</dbReference>
<evidence type="ECO:0000256" key="1">
    <source>
        <dbReference type="ARBA" id="ARBA00000085"/>
    </source>
</evidence>
<dbReference type="InterPro" id="IPR004358">
    <property type="entry name" value="Sig_transdc_His_kin-like_C"/>
</dbReference>
<comment type="catalytic activity">
    <reaction evidence="1">
        <text>ATP + protein L-histidine = ADP + protein N-phospho-L-histidine.</text>
        <dbReference type="EC" id="2.7.13.3"/>
    </reaction>
</comment>
<evidence type="ECO:0000313" key="10">
    <source>
        <dbReference type="EMBL" id="RJF92114.1"/>
    </source>
</evidence>
<evidence type="ECO:0000313" key="11">
    <source>
        <dbReference type="Proteomes" id="UP000265955"/>
    </source>
</evidence>
<dbReference type="Proteomes" id="UP000265955">
    <property type="component" value="Unassembled WGS sequence"/>
</dbReference>
<keyword evidence="4" id="KW-0808">Transferase</keyword>
<dbReference type="InterPro" id="IPR005467">
    <property type="entry name" value="His_kinase_dom"/>
</dbReference>
<evidence type="ECO:0000256" key="8">
    <source>
        <dbReference type="ARBA" id="ARBA00023012"/>
    </source>
</evidence>
<dbReference type="OrthoDB" id="9177862at2"/>
<dbReference type="GO" id="GO:0005524">
    <property type="term" value="F:ATP binding"/>
    <property type="evidence" value="ECO:0007669"/>
    <property type="project" value="UniProtKB-KW"/>
</dbReference>
<dbReference type="Gene3D" id="3.30.565.10">
    <property type="entry name" value="Histidine kinase-like ATPase, C-terminal domain"/>
    <property type="match status" value="1"/>
</dbReference>
<dbReference type="InterPro" id="IPR003594">
    <property type="entry name" value="HATPase_dom"/>
</dbReference>
<dbReference type="PANTHER" id="PTHR43065">
    <property type="entry name" value="SENSOR HISTIDINE KINASE"/>
    <property type="match status" value="1"/>
</dbReference>
<dbReference type="SMART" id="SM00388">
    <property type="entry name" value="HisKA"/>
    <property type="match status" value="1"/>
</dbReference>
<name>A0A3A3FHX1_9BURK</name>
<organism evidence="10 11">
    <name type="scientific">Noviherbaspirillum saxi</name>
    <dbReference type="NCBI Taxonomy" id="2320863"/>
    <lineage>
        <taxon>Bacteria</taxon>
        <taxon>Pseudomonadati</taxon>
        <taxon>Pseudomonadota</taxon>
        <taxon>Betaproteobacteria</taxon>
        <taxon>Burkholderiales</taxon>
        <taxon>Oxalobacteraceae</taxon>
        <taxon>Noviherbaspirillum</taxon>
    </lineage>
</organism>
<evidence type="ECO:0000256" key="6">
    <source>
        <dbReference type="ARBA" id="ARBA00022777"/>
    </source>
</evidence>
<gene>
    <name evidence="10" type="ORF">D3871_26070</name>
</gene>
<keyword evidence="3" id="KW-0597">Phosphoprotein</keyword>
<keyword evidence="7" id="KW-0067">ATP-binding</keyword>
<dbReference type="Pfam" id="PF02518">
    <property type="entry name" value="HATPase_c"/>
    <property type="match status" value="1"/>
</dbReference>
<evidence type="ECO:0000259" key="9">
    <source>
        <dbReference type="PROSITE" id="PS50109"/>
    </source>
</evidence>
<accession>A0A3A3FHX1</accession>
<evidence type="ECO:0000256" key="4">
    <source>
        <dbReference type="ARBA" id="ARBA00022679"/>
    </source>
</evidence>
<dbReference type="CDD" id="cd00082">
    <property type="entry name" value="HisKA"/>
    <property type="match status" value="1"/>
</dbReference>
<evidence type="ECO:0000256" key="7">
    <source>
        <dbReference type="ARBA" id="ARBA00022840"/>
    </source>
</evidence>
<proteinExistence type="predicted"/>
<sequence>MDIARRLRHHAPLQPGQNLIGTEAGDQIDIRTLGRGTPALALSANSANPTLQQFRSNVARLLNVESKAERERSRNHEALVHAGKMAAVGRLVANVNHEIKRPLASMHLLVENTLDLIERGETKAAAENLSMLLQATDQLAELSRQLEGFSRKTATNKMAVSVGQAVERARTILSPKIKTGQYRLQVQVIDQPVVADVDRLALAIVNLIDNAMDATANTEDKRIHVEAAQEGEFLAIRVRDHGPGIAPEAMEKLFEAFFTTKPAGKGIGLGLALSNEVITEMGGHLGARNHPDGGAEFVIQLPRANGETH</sequence>
<keyword evidence="6" id="KW-0418">Kinase</keyword>
<dbReference type="PROSITE" id="PS50109">
    <property type="entry name" value="HIS_KIN"/>
    <property type="match status" value="1"/>
</dbReference>
<dbReference type="InterPro" id="IPR036097">
    <property type="entry name" value="HisK_dim/P_sf"/>
</dbReference>
<evidence type="ECO:0000256" key="2">
    <source>
        <dbReference type="ARBA" id="ARBA00012438"/>
    </source>
</evidence>
<comment type="caution">
    <text evidence="10">The sequence shown here is derived from an EMBL/GenBank/DDBJ whole genome shotgun (WGS) entry which is preliminary data.</text>
</comment>
<evidence type="ECO:0000256" key="3">
    <source>
        <dbReference type="ARBA" id="ARBA00022553"/>
    </source>
</evidence>
<dbReference type="InterPro" id="IPR003661">
    <property type="entry name" value="HisK_dim/P_dom"/>
</dbReference>
<dbReference type="InterPro" id="IPR036890">
    <property type="entry name" value="HATPase_C_sf"/>
</dbReference>
<reference evidence="11" key="1">
    <citation type="submission" date="2018-09" db="EMBL/GenBank/DDBJ databases">
        <authorList>
            <person name="Zhu H."/>
        </authorList>
    </citation>
    <scope>NUCLEOTIDE SEQUENCE [LARGE SCALE GENOMIC DNA]</scope>
    <source>
        <strain evidence="11">K1R23-30</strain>
    </source>
</reference>
<dbReference type="SMART" id="SM00387">
    <property type="entry name" value="HATPase_c"/>
    <property type="match status" value="1"/>
</dbReference>
<evidence type="ECO:0000256" key="5">
    <source>
        <dbReference type="ARBA" id="ARBA00022741"/>
    </source>
</evidence>
<dbReference type="PANTHER" id="PTHR43065:SF46">
    <property type="entry name" value="C4-DICARBOXYLATE TRANSPORT SENSOR PROTEIN DCTB"/>
    <property type="match status" value="1"/>
</dbReference>
<dbReference type="CDD" id="cd00075">
    <property type="entry name" value="HATPase"/>
    <property type="match status" value="1"/>
</dbReference>
<dbReference type="RefSeq" id="WP_119771999.1">
    <property type="nucleotide sequence ID" value="NZ_QYUO01000003.1"/>
</dbReference>
<dbReference type="AlphaFoldDB" id="A0A3A3FHX1"/>
<keyword evidence="5" id="KW-0547">Nucleotide-binding</keyword>